<dbReference type="InterPro" id="IPR032675">
    <property type="entry name" value="LRR_dom_sf"/>
</dbReference>
<evidence type="ECO:0000256" key="1">
    <source>
        <dbReference type="SAM" id="MobiDB-lite"/>
    </source>
</evidence>
<dbReference type="OrthoDB" id="3210378at2759"/>
<gene>
    <name evidence="2" type="ORF">F503_02775</name>
</gene>
<sequence>MTAPAGPIAVTNPDRIRTTSPLSHLRQTLVQSYSNPDMKSPTESPTKPPTRSTSYSTMPPSARRLVQQSTEDFVIRTSRSVARDQAQQPPAPALHTTQPPAAQKPQQTQLQHLPRYYTGSDGTQHHWQRPAPIKSRAARGSPPKTQKPIVLRKKAAPGMLFAALPGEVLELILDELKKLHYDDFAHTKSDVYVGEHSSCATCWMRDACAMAMTARKMLKYARAALYEAIEIVGADAVHEQHHHHHHHHFYHHKKQAIAPAAGSARLTLLLRTLRDSPPIAAIVRSLKVPSLALYQAVPGIAAVGASGTIPDDYETLVASVVMSCPNLERVVGFHPTYDHTLHSRYVQALSTRTRLKEMTWVVEPIFTDEQHEEMRQQAARRRDEQALKNKHSKHRHVKGRRSRTRSISAIIRPHSLPSPPASPPLESAALFAAPPSSCTELNPRQSARFLNHHASWHHLTTLTMHCKPGATLAPNAGLLTEAAALLPRLQNLYLSHLPQDAFDDAALLSLPASLRKLSLAHIQGVTSDGLSTFATQPNSKHLTSLSLVHTHHIGGPGGLPALARTLSKLADLTSLTLVQARPPTLAPGETVWLFPYLASASLKHLHWDLPSSTSTSNSADVILARSIAADGFPNLRTLRTPADPEGLFQPLCRPQERVDLPGDRNKSFVTGSHYYPNYPSAFTSHAASSSPPLAHARVHAHAHTHAHHYSESSSASSTSVFSASLAHSRTNSSSLSSSHENGADGRLPHLYEKETETVPLHTDLHIARMAAQARIDASRRTPRFFANVTDEQGTLVDKFGMGGFIGTVGSPITYHLVADAGASDDKGGLVDIEDFLADGGEALGIKEGDTFKAVHVCSGQWNAKWDAPQKKDRERWSHTERGRWCAVKLI</sequence>
<protein>
    <submittedName>
        <fullName evidence="2">Uncharacterized protein</fullName>
    </submittedName>
</protein>
<dbReference type="OMA" id="EGCTGRW"/>
<reference evidence="2 3" key="1">
    <citation type="journal article" date="2013" name="BMC Genomics">
        <title>The genome and transcriptome of the pine saprophyte Ophiostoma piceae, and a comparison with the bark beetle-associated pine pathogen Grosmannia clavigera.</title>
        <authorList>
            <person name="Haridas S."/>
            <person name="Wang Y."/>
            <person name="Lim L."/>
            <person name="Massoumi Alamouti S."/>
            <person name="Jackman S."/>
            <person name="Docking R."/>
            <person name="Robertson G."/>
            <person name="Birol I."/>
            <person name="Bohlmann J."/>
            <person name="Breuil C."/>
        </authorList>
    </citation>
    <scope>NUCLEOTIDE SEQUENCE [LARGE SCALE GENOMIC DNA]</scope>
    <source>
        <strain evidence="2 3">UAMH 11346</strain>
    </source>
</reference>
<feature type="compositionally biased region" description="Low complexity" evidence="1">
    <location>
        <begin position="686"/>
        <end position="695"/>
    </location>
</feature>
<dbReference type="HOGENOM" id="CLU_008827_1_0_1"/>
<feature type="region of interest" description="Disordered" evidence="1">
    <location>
        <begin position="686"/>
        <end position="713"/>
    </location>
</feature>
<dbReference type="AlphaFoldDB" id="S3C2G3"/>
<feature type="region of interest" description="Disordered" evidence="1">
    <location>
        <begin position="375"/>
        <end position="404"/>
    </location>
</feature>
<feature type="region of interest" description="Disordered" evidence="1">
    <location>
        <begin position="1"/>
        <end position="67"/>
    </location>
</feature>
<dbReference type="Proteomes" id="UP000016923">
    <property type="component" value="Unassembled WGS sequence"/>
</dbReference>
<dbReference type="Gene3D" id="3.80.10.10">
    <property type="entry name" value="Ribonuclease Inhibitor"/>
    <property type="match status" value="1"/>
</dbReference>
<dbReference type="SUPFAM" id="SSF52047">
    <property type="entry name" value="RNI-like"/>
    <property type="match status" value="1"/>
</dbReference>
<dbReference type="STRING" id="1262450.S3C2G3"/>
<proteinExistence type="predicted"/>
<evidence type="ECO:0000313" key="2">
    <source>
        <dbReference type="EMBL" id="EPE05946.1"/>
    </source>
</evidence>
<organism evidence="2 3">
    <name type="scientific">Ophiostoma piceae (strain UAMH 11346)</name>
    <name type="common">Sap stain fungus</name>
    <dbReference type="NCBI Taxonomy" id="1262450"/>
    <lineage>
        <taxon>Eukaryota</taxon>
        <taxon>Fungi</taxon>
        <taxon>Dikarya</taxon>
        <taxon>Ascomycota</taxon>
        <taxon>Pezizomycotina</taxon>
        <taxon>Sordariomycetes</taxon>
        <taxon>Sordariomycetidae</taxon>
        <taxon>Ophiostomatales</taxon>
        <taxon>Ophiostomataceae</taxon>
        <taxon>Ophiostoma</taxon>
    </lineage>
</organism>
<feature type="compositionally biased region" description="Polar residues" evidence="1">
    <location>
        <begin position="18"/>
        <end position="37"/>
    </location>
</feature>
<evidence type="ECO:0000313" key="3">
    <source>
        <dbReference type="Proteomes" id="UP000016923"/>
    </source>
</evidence>
<dbReference type="VEuPathDB" id="FungiDB:F503_02775"/>
<accession>S3C2G3</accession>
<name>S3C2G3_OPHP1</name>
<feature type="compositionally biased region" description="Basic residues" evidence="1">
    <location>
        <begin position="696"/>
        <end position="707"/>
    </location>
</feature>
<dbReference type="EMBL" id="KE148154">
    <property type="protein sequence ID" value="EPE05946.1"/>
    <property type="molecule type" value="Genomic_DNA"/>
</dbReference>
<feature type="compositionally biased region" description="Low complexity" evidence="1">
    <location>
        <begin position="85"/>
        <end position="114"/>
    </location>
</feature>
<feature type="compositionally biased region" description="Low complexity" evidence="1">
    <location>
        <begin position="41"/>
        <end position="57"/>
    </location>
</feature>
<feature type="region of interest" description="Disordered" evidence="1">
    <location>
        <begin position="80"/>
        <end position="146"/>
    </location>
</feature>
<keyword evidence="3" id="KW-1185">Reference proteome</keyword>
<dbReference type="eggNOG" id="ENOG502SN6Z">
    <property type="taxonomic scope" value="Eukaryota"/>
</dbReference>
<feature type="compositionally biased region" description="Basic residues" evidence="1">
    <location>
        <begin position="388"/>
        <end position="404"/>
    </location>
</feature>
<feature type="compositionally biased region" description="Basic and acidic residues" evidence="1">
    <location>
        <begin position="375"/>
        <end position="387"/>
    </location>
</feature>